<protein>
    <recommendedName>
        <fullName evidence="4">LTD domain-containing protein</fullName>
    </recommendedName>
</protein>
<evidence type="ECO:0008006" key="4">
    <source>
        <dbReference type="Google" id="ProtNLM"/>
    </source>
</evidence>
<reference evidence="2 3" key="1">
    <citation type="journal article" date="2016" name="Nat. Commun.">
        <title>Thousands of microbial genomes shed light on interconnected biogeochemical processes in an aquifer system.</title>
        <authorList>
            <person name="Anantharaman K."/>
            <person name="Brown C.T."/>
            <person name="Hug L.A."/>
            <person name="Sharon I."/>
            <person name="Castelle C.J."/>
            <person name="Probst A.J."/>
            <person name="Thomas B.C."/>
            <person name="Singh A."/>
            <person name="Wilkins M.J."/>
            <person name="Karaoz U."/>
            <person name="Brodie E.L."/>
            <person name="Williams K.H."/>
            <person name="Hubbard S.S."/>
            <person name="Banfield J.F."/>
        </authorList>
    </citation>
    <scope>NUCLEOTIDE SEQUENCE [LARGE SCALE GENOMIC DNA]</scope>
</reference>
<evidence type="ECO:0000313" key="3">
    <source>
        <dbReference type="Proteomes" id="UP000179106"/>
    </source>
</evidence>
<feature type="compositionally biased region" description="Low complexity" evidence="1">
    <location>
        <begin position="67"/>
        <end position="81"/>
    </location>
</feature>
<evidence type="ECO:0000313" key="2">
    <source>
        <dbReference type="EMBL" id="OGZ53102.1"/>
    </source>
</evidence>
<feature type="region of interest" description="Disordered" evidence="1">
    <location>
        <begin position="62"/>
        <end position="81"/>
    </location>
</feature>
<dbReference type="STRING" id="1802126.A3B25_01905"/>
<organism evidence="2 3">
    <name type="scientific">Candidatus Ryanbacteria bacterium RIFCSPLOWO2_01_FULL_48_26</name>
    <dbReference type="NCBI Taxonomy" id="1802126"/>
    <lineage>
        <taxon>Bacteria</taxon>
        <taxon>Candidatus Ryaniibacteriota</taxon>
    </lineage>
</organism>
<proteinExistence type="predicted"/>
<dbReference type="Proteomes" id="UP000179106">
    <property type="component" value="Unassembled WGS sequence"/>
</dbReference>
<gene>
    <name evidence="2" type="ORF">A3B25_01905</name>
</gene>
<dbReference type="AlphaFoldDB" id="A0A1G2GSB8"/>
<comment type="caution">
    <text evidence="2">The sequence shown here is derived from an EMBL/GenBank/DDBJ whole genome shotgun (WGS) entry which is preliminary data.</text>
</comment>
<name>A0A1G2GSB8_9BACT</name>
<dbReference type="EMBL" id="MHNW01000030">
    <property type="protein sequence ID" value="OGZ53102.1"/>
    <property type="molecule type" value="Genomic_DNA"/>
</dbReference>
<sequence>MNQMPGGKILILLFILLLATFALRIFSAALPGIQTTIQKYSNRTSTTGVGFNQTPAPAGNSLSWLTQPTQTQQAQQQAPIDPSQIPQGFSLNQLSPYFRKVVFSGVSFPGYINLSLSYEVTTPVNVTGWLIQARRGAQVIPQAVNIYDSTGLAPETDIYLRAGDMLRMFPYASAIGKNFRLNKCIGALGKENRFTPLLPGYCPALYKDRSEISSFTGRCQDYIFSLSYCATPDFYSTNIPRDDYACQAYLQNNVNFKGCFDKYRGDADFLKNEIWVWTGNDRLLDDRHDRVLLFDKAGLLVSEYSY</sequence>
<evidence type="ECO:0000256" key="1">
    <source>
        <dbReference type="SAM" id="MobiDB-lite"/>
    </source>
</evidence>
<accession>A0A1G2GSB8</accession>